<evidence type="ECO:0000313" key="1">
    <source>
        <dbReference type="EMBL" id="DAE14404.1"/>
    </source>
</evidence>
<proteinExistence type="predicted"/>
<reference evidence="1" key="1">
    <citation type="journal article" date="2021" name="Proc. Natl. Acad. Sci. U.S.A.">
        <title>A Catalog of Tens of Thousands of Viruses from Human Metagenomes Reveals Hidden Associations with Chronic Diseases.</title>
        <authorList>
            <person name="Tisza M.J."/>
            <person name="Buck C.B."/>
        </authorList>
    </citation>
    <scope>NUCLEOTIDE SEQUENCE</scope>
    <source>
        <strain evidence="1">CtIHi3</strain>
    </source>
</reference>
<name>A0A8S5Q7C1_9VIRU</name>
<dbReference type="EMBL" id="BK015582">
    <property type="protein sequence ID" value="DAE14404.1"/>
    <property type="molecule type" value="Genomic_DNA"/>
</dbReference>
<accession>A0A8S5Q7C1</accession>
<organism evidence="1">
    <name type="scientific">Phage sp. ctIHi3</name>
    <dbReference type="NCBI Taxonomy" id="2825791"/>
    <lineage>
        <taxon>Viruses</taxon>
    </lineage>
</organism>
<protein>
    <submittedName>
        <fullName evidence="1">Uncharacterized protein</fullName>
    </submittedName>
</protein>
<sequence>MLTQTLYIIAIGHSFSFRLFSIDTALAVC</sequence>